<evidence type="ECO:0000256" key="1">
    <source>
        <dbReference type="RuleBase" id="RU363098"/>
    </source>
</evidence>
<dbReference type="Gene3D" id="1.10.8.790">
    <property type="entry name" value="RNA-dependent RNA polymerase, slab domain, helical subdomain-like"/>
    <property type="match status" value="1"/>
</dbReference>
<keyword evidence="5" id="KW-1185">Reference proteome</keyword>
<dbReference type="EC" id="2.7.7.48" evidence="1"/>
<feature type="domain" description="RDRP core" evidence="3">
    <location>
        <begin position="316"/>
        <end position="468"/>
    </location>
</feature>
<comment type="caution">
    <text evidence="4">The sequence shown here is derived from an EMBL/GenBank/DDBJ whole genome shotgun (WGS) entry which is preliminary data.</text>
</comment>
<keyword evidence="1" id="KW-0548">Nucleotidyltransferase</keyword>
<accession>A0A5N6KX36</accession>
<dbReference type="GO" id="GO:0031047">
    <property type="term" value="P:regulatory ncRNA-mediated gene silencing"/>
    <property type="evidence" value="ECO:0007669"/>
    <property type="project" value="UniProtKB-KW"/>
</dbReference>
<dbReference type="OrthoDB" id="10055769at2759"/>
<dbReference type="Proteomes" id="UP000327013">
    <property type="component" value="Unassembled WGS sequence"/>
</dbReference>
<gene>
    <name evidence="4" type="ORF">FH972_024009</name>
</gene>
<dbReference type="GO" id="GO:0003968">
    <property type="term" value="F:RNA-directed RNA polymerase activity"/>
    <property type="evidence" value="ECO:0007669"/>
    <property type="project" value="UniProtKB-KW"/>
</dbReference>
<sequence>MAMHLLCYYAYLTSHPFFAARSALASRPEQPVWEQVISDINTEFGFHIIIGPSRPKLPSHVSREERCASLLRALWRVNETAVYHCWERLRDCWYLDRDRDCASLLRSFVRFLELEIVEERKRSPTAKLAQSFHVAPPQPTDDDLANQQTAVHEGNGGCTPDTEVANSQHDEVSGQAILPQGSIEHWHSYTLPSAAPDLDDCPSLRQAPFAARYECTRFALVCGVSLSDIDFLHSKAVAAQPRKLRRSNSGAPVSNSPWQDYPTLRKHLTSLITSPGFVFLSPSENAWAAALAVSPNLHMSADIRFGTDKEKAIFKLQLAPFHIEQKSRRLLRKFGASRFLFVKIPAFRSPPSHLSHSKDLLETRIIEWLGSSRPKTLAGNSWKFLNLKPSKDKRRKRARKDDDHHSNTFEAIFFAVDGPGLEPISIAQLVSWFMPLERNVGLAFAKAYARLELGFSTTFPTLQFMPDQPAWDLFRASHFPTQKELTLAKPAWKLATERDAYLICDSNSEFPKHNTDNILDHLIFNIAGPSSKDIHRRLCNNMSCDTSEKDKDLEEYFYQFIKSTKECAILNEFAENLNHDLNQILKTHWQPSLCLTASTLELKKDRFADQCVKFRKVFSDTQPRYTLTENHRVAQGRVLCYIKAHSVGYATVSDGTVEYRMPVHVVPAVMNQMKMRKAKSKATMPLWDTDGDVAMDSDDVLLEEEEMEVDDIAESSLHGEEFLRRSKANAHSLMNSVLPRRLSGRVTGAGDSPSMAPPGTNPAMRSQINSRDEVIDQLSQIFGSSF</sequence>
<dbReference type="Pfam" id="PF05183">
    <property type="entry name" value="RdRP"/>
    <property type="match status" value="1"/>
</dbReference>
<dbReference type="InterPro" id="IPR057596">
    <property type="entry name" value="RDRP_core"/>
</dbReference>
<keyword evidence="1" id="KW-0696">RNA-directed RNA polymerase</keyword>
<proteinExistence type="inferred from homology"/>
<organism evidence="4 5">
    <name type="scientific">Carpinus fangiana</name>
    <dbReference type="NCBI Taxonomy" id="176857"/>
    <lineage>
        <taxon>Eukaryota</taxon>
        <taxon>Viridiplantae</taxon>
        <taxon>Streptophyta</taxon>
        <taxon>Embryophyta</taxon>
        <taxon>Tracheophyta</taxon>
        <taxon>Spermatophyta</taxon>
        <taxon>Magnoliopsida</taxon>
        <taxon>eudicotyledons</taxon>
        <taxon>Gunneridae</taxon>
        <taxon>Pentapetalae</taxon>
        <taxon>rosids</taxon>
        <taxon>fabids</taxon>
        <taxon>Fagales</taxon>
        <taxon>Betulaceae</taxon>
        <taxon>Carpinus</taxon>
    </lineage>
</organism>
<comment type="similarity">
    <text evidence="1">Belongs to the RdRP family.</text>
</comment>
<evidence type="ECO:0000256" key="2">
    <source>
        <dbReference type="SAM" id="MobiDB-lite"/>
    </source>
</evidence>
<comment type="catalytic activity">
    <reaction evidence="1">
        <text>RNA(n) + a ribonucleoside 5'-triphosphate = RNA(n+1) + diphosphate</text>
        <dbReference type="Rhea" id="RHEA:21248"/>
        <dbReference type="Rhea" id="RHEA-COMP:14527"/>
        <dbReference type="Rhea" id="RHEA-COMP:17342"/>
        <dbReference type="ChEBI" id="CHEBI:33019"/>
        <dbReference type="ChEBI" id="CHEBI:61557"/>
        <dbReference type="ChEBI" id="CHEBI:140395"/>
        <dbReference type="EC" id="2.7.7.48"/>
    </reaction>
</comment>
<comment type="function">
    <text evidence="1">Probably involved in the RNA silencing pathway and required for the generation of small interfering RNAs (siRNAs).</text>
</comment>
<dbReference type="GO" id="GO:0003723">
    <property type="term" value="F:RNA binding"/>
    <property type="evidence" value="ECO:0007669"/>
    <property type="project" value="UniProtKB-KW"/>
</dbReference>
<evidence type="ECO:0000313" key="4">
    <source>
        <dbReference type="EMBL" id="KAB8356426.1"/>
    </source>
</evidence>
<feature type="region of interest" description="Disordered" evidence="2">
    <location>
        <begin position="744"/>
        <end position="765"/>
    </location>
</feature>
<name>A0A5N6KX36_9ROSI</name>
<evidence type="ECO:0000259" key="3">
    <source>
        <dbReference type="Pfam" id="PF05183"/>
    </source>
</evidence>
<protein>
    <recommendedName>
        <fullName evidence="1">RNA-dependent RNA polymerase</fullName>
        <ecNumber evidence="1">2.7.7.48</ecNumber>
    </recommendedName>
</protein>
<keyword evidence="1" id="KW-0694">RNA-binding</keyword>
<dbReference type="AlphaFoldDB" id="A0A5N6KX36"/>
<keyword evidence="1" id="KW-0943">RNA-mediated gene silencing</keyword>
<dbReference type="EMBL" id="VIBQ01000016">
    <property type="protein sequence ID" value="KAB8356426.1"/>
    <property type="molecule type" value="Genomic_DNA"/>
</dbReference>
<keyword evidence="1" id="KW-0808">Transferase</keyword>
<reference evidence="4 5" key="1">
    <citation type="submission" date="2019-06" db="EMBL/GenBank/DDBJ databases">
        <title>A chromosomal-level reference genome of Carpinus fangiana (Coryloideae, Betulaceae).</title>
        <authorList>
            <person name="Yang X."/>
            <person name="Wang Z."/>
            <person name="Zhang L."/>
            <person name="Hao G."/>
            <person name="Liu J."/>
            <person name="Yang Y."/>
        </authorList>
    </citation>
    <scope>NUCLEOTIDE SEQUENCE [LARGE SCALE GENOMIC DNA]</scope>
    <source>
        <strain evidence="4">Cfa_2016G</strain>
        <tissue evidence="4">Leaf</tissue>
    </source>
</reference>
<evidence type="ECO:0000313" key="5">
    <source>
        <dbReference type="Proteomes" id="UP000327013"/>
    </source>
</evidence>